<dbReference type="Gene3D" id="2.80.10.50">
    <property type="match status" value="1"/>
</dbReference>
<dbReference type="PROSITE" id="PS50231">
    <property type="entry name" value="RICIN_B_LECTIN"/>
    <property type="match status" value="1"/>
</dbReference>
<evidence type="ECO:0000313" key="2">
    <source>
        <dbReference type="EMBL" id="KAJ4828725.1"/>
    </source>
</evidence>
<feature type="domain" description="Ricin B lectin" evidence="1">
    <location>
        <begin position="162"/>
        <end position="290"/>
    </location>
</feature>
<dbReference type="SMART" id="SM00458">
    <property type="entry name" value="RICIN"/>
    <property type="match status" value="1"/>
</dbReference>
<gene>
    <name evidence="2" type="ORF">Tsubulata_033120</name>
</gene>
<name>A0A9Q0FDI4_9ROSI</name>
<dbReference type="InterPro" id="IPR035992">
    <property type="entry name" value="Ricin_B-like_lectins"/>
</dbReference>
<accession>A0A9Q0FDI4</accession>
<reference evidence="2" key="1">
    <citation type="submission" date="2022-02" db="EMBL/GenBank/DDBJ databases">
        <authorList>
            <person name="Henning P.M."/>
            <person name="McCubbin A.G."/>
            <person name="Shore J.S."/>
        </authorList>
    </citation>
    <scope>NUCLEOTIDE SEQUENCE</scope>
    <source>
        <strain evidence="2">F60SS</strain>
        <tissue evidence="2">Leaves</tissue>
    </source>
</reference>
<dbReference type="Pfam" id="PF00652">
    <property type="entry name" value="Ricin_B_lectin"/>
    <property type="match status" value="1"/>
</dbReference>
<dbReference type="OrthoDB" id="1642280at2759"/>
<dbReference type="AlphaFoldDB" id="A0A9Q0FDI4"/>
<evidence type="ECO:0000313" key="3">
    <source>
        <dbReference type="Proteomes" id="UP001141552"/>
    </source>
</evidence>
<dbReference type="InterPro" id="IPR000772">
    <property type="entry name" value="Ricin_B_lectin"/>
</dbReference>
<protein>
    <recommendedName>
        <fullName evidence="1">Ricin B lectin domain-containing protein</fullName>
    </recommendedName>
</protein>
<keyword evidence="3" id="KW-1185">Reference proteome</keyword>
<reference evidence="2" key="2">
    <citation type="journal article" date="2023" name="Plants (Basel)">
        <title>Annotation of the Turnera subulata (Passifloraceae) Draft Genome Reveals the S-Locus Evolved after the Divergence of Turneroideae from Passifloroideae in a Stepwise Manner.</title>
        <authorList>
            <person name="Henning P.M."/>
            <person name="Roalson E.H."/>
            <person name="Mir W."/>
            <person name="McCubbin A.G."/>
            <person name="Shore J.S."/>
        </authorList>
    </citation>
    <scope>NUCLEOTIDE SEQUENCE</scope>
    <source>
        <strain evidence="2">F60SS</strain>
    </source>
</reference>
<organism evidence="2 3">
    <name type="scientific">Turnera subulata</name>
    <dbReference type="NCBI Taxonomy" id="218843"/>
    <lineage>
        <taxon>Eukaryota</taxon>
        <taxon>Viridiplantae</taxon>
        <taxon>Streptophyta</taxon>
        <taxon>Embryophyta</taxon>
        <taxon>Tracheophyta</taxon>
        <taxon>Spermatophyta</taxon>
        <taxon>Magnoliopsida</taxon>
        <taxon>eudicotyledons</taxon>
        <taxon>Gunneridae</taxon>
        <taxon>Pentapetalae</taxon>
        <taxon>rosids</taxon>
        <taxon>fabids</taxon>
        <taxon>Malpighiales</taxon>
        <taxon>Passifloraceae</taxon>
        <taxon>Turnera</taxon>
    </lineage>
</organism>
<evidence type="ECO:0000259" key="1">
    <source>
        <dbReference type="SMART" id="SM00458"/>
    </source>
</evidence>
<dbReference type="EMBL" id="JAKUCV010006097">
    <property type="protein sequence ID" value="KAJ4828725.1"/>
    <property type="molecule type" value="Genomic_DNA"/>
</dbReference>
<dbReference type="SUPFAM" id="SSF50370">
    <property type="entry name" value="Ricin B-like lectins"/>
    <property type="match status" value="1"/>
</dbReference>
<proteinExistence type="predicted"/>
<comment type="caution">
    <text evidence="2">The sequence shown here is derived from an EMBL/GenBank/DDBJ whole genome shotgun (WGS) entry which is preliminary data.</text>
</comment>
<dbReference type="Proteomes" id="UP001141552">
    <property type="component" value="Unassembled WGS sequence"/>
</dbReference>
<sequence length="294" mass="32007">MYLLLSIVFKPTPERLNSLKSYAFAVVKEGYPLRKIGGLVSSLCTQKAVCFDLLKEWDSGDCASHRLCGLNIHGVPPIAWCSEFFGHVAVRFGQIHQISFDVEIDDKLFNVFANEALSRSPIVTEGGKISNNGSTSSSNEGFGHDIKNTENVGFPKSVRAIAPEVEISRDISREVSVSSGEKGMVGTTCDSQGLANKWDIYWHRSIQNVLNKWACLGCKDKYSAHCEDGSEIVVQSCCLGVPSQRWEITGDGGIKNTETGLYLTVDNSGPGLIAASRVHGGALNQSWVFKKLDG</sequence>